<evidence type="ECO:0000256" key="2">
    <source>
        <dbReference type="ARBA" id="ARBA00022833"/>
    </source>
</evidence>
<dbReference type="PaxDb" id="121845-A0A3Q0J4C5"/>
<organism evidence="5 6">
    <name type="scientific">Diaphorina citri</name>
    <name type="common">Asian citrus psyllid</name>
    <dbReference type="NCBI Taxonomy" id="121845"/>
    <lineage>
        <taxon>Eukaryota</taxon>
        <taxon>Metazoa</taxon>
        <taxon>Ecdysozoa</taxon>
        <taxon>Arthropoda</taxon>
        <taxon>Hexapoda</taxon>
        <taxon>Insecta</taxon>
        <taxon>Pterygota</taxon>
        <taxon>Neoptera</taxon>
        <taxon>Paraneoptera</taxon>
        <taxon>Hemiptera</taxon>
        <taxon>Sternorrhyncha</taxon>
        <taxon>Psylloidea</taxon>
        <taxon>Psyllidae</taxon>
        <taxon>Diaphorininae</taxon>
        <taxon>Diaphorina</taxon>
    </lineage>
</organism>
<protein>
    <submittedName>
        <fullName evidence="6">Cell growth regulator with RING finger domain protein 1-like</fullName>
    </submittedName>
</protein>
<dbReference type="Pfam" id="PF13920">
    <property type="entry name" value="zf-C3HC4_3"/>
    <property type="match status" value="1"/>
</dbReference>
<evidence type="ECO:0000256" key="3">
    <source>
        <dbReference type="PROSITE-ProRule" id="PRU00175"/>
    </source>
</evidence>
<dbReference type="Proteomes" id="UP000079169">
    <property type="component" value="Unplaced"/>
</dbReference>
<dbReference type="GO" id="GO:0008270">
    <property type="term" value="F:zinc ion binding"/>
    <property type="evidence" value="ECO:0007669"/>
    <property type="project" value="UniProtKB-KW"/>
</dbReference>
<dbReference type="RefSeq" id="XP_026683276.1">
    <property type="nucleotide sequence ID" value="XM_026827475.1"/>
</dbReference>
<dbReference type="CDD" id="cd16787">
    <property type="entry name" value="mRING-HC-C3HC5_CGRF1"/>
    <property type="match status" value="1"/>
</dbReference>
<dbReference type="InterPro" id="IPR001841">
    <property type="entry name" value="Znf_RING"/>
</dbReference>
<evidence type="ECO:0000256" key="1">
    <source>
        <dbReference type="ARBA" id="ARBA00022771"/>
    </source>
</evidence>
<evidence type="ECO:0000259" key="4">
    <source>
        <dbReference type="PROSITE" id="PS50089"/>
    </source>
</evidence>
<dbReference type="STRING" id="121845.A0A3Q0J4C5"/>
<keyword evidence="1 3" id="KW-0479">Metal-binding</keyword>
<dbReference type="GeneID" id="103514528"/>
<dbReference type="PANTHER" id="PTHR15379:SF2">
    <property type="entry name" value="CELL GROWTH REGULATOR WITH RING FINGER DOMAIN PROTEIN 1"/>
    <property type="match status" value="1"/>
</dbReference>
<keyword evidence="1 3" id="KW-0863">Zinc-finger</keyword>
<dbReference type="AlphaFoldDB" id="A0A3Q0J4C5"/>
<dbReference type="SUPFAM" id="SSF57850">
    <property type="entry name" value="RING/U-box"/>
    <property type="match status" value="1"/>
</dbReference>
<keyword evidence="2" id="KW-0862">Zinc</keyword>
<evidence type="ECO:0000313" key="5">
    <source>
        <dbReference type="Proteomes" id="UP000079169"/>
    </source>
</evidence>
<dbReference type="PANTHER" id="PTHR15379">
    <property type="entry name" value="CELL GROWTH REGULATOR WITH RING FINGER DOMAIN PROTEIN 1"/>
    <property type="match status" value="1"/>
</dbReference>
<dbReference type="GO" id="GO:0030308">
    <property type="term" value="P:negative regulation of cell growth"/>
    <property type="evidence" value="ECO:0007669"/>
    <property type="project" value="TreeGrafter"/>
</dbReference>
<accession>A0A3Q0J4C5</accession>
<gene>
    <name evidence="6" type="primary">LOC103514528</name>
</gene>
<feature type="domain" description="RING-type" evidence="4">
    <location>
        <begin position="335"/>
        <end position="370"/>
    </location>
</feature>
<dbReference type="PROSITE" id="PS50089">
    <property type="entry name" value="ZF_RING_2"/>
    <property type="match status" value="1"/>
</dbReference>
<dbReference type="KEGG" id="dci:103514528"/>
<dbReference type="InterPro" id="IPR013083">
    <property type="entry name" value="Znf_RING/FYVE/PHD"/>
</dbReference>
<dbReference type="InterPro" id="IPR042496">
    <property type="entry name" value="CGRF1"/>
</dbReference>
<reference evidence="6" key="1">
    <citation type="submission" date="2025-08" db="UniProtKB">
        <authorList>
            <consortium name="RefSeq"/>
        </authorList>
    </citation>
    <scope>IDENTIFICATION</scope>
</reference>
<name>A0A3Q0J4C5_DIACI</name>
<dbReference type="Gene3D" id="3.30.40.10">
    <property type="entry name" value="Zinc/RING finger domain, C3HC4 (zinc finger)"/>
    <property type="match status" value="1"/>
</dbReference>
<keyword evidence="5" id="KW-1185">Reference proteome</keyword>
<evidence type="ECO:0000313" key="6">
    <source>
        <dbReference type="RefSeq" id="XP_026683276.1"/>
    </source>
</evidence>
<proteinExistence type="predicted"/>
<sequence length="426" mass="48231">MFGGHFENLAPETQHCLDKVAKTSRGYVLRLLSYSVLGKLVCPFRLKIFKLPSTRLMLKILKVPEVPTWLSAETCHNEKTIMLSIPENNLELGRPPRLCYPLVILLTRRDPCNLHPNEPRLSTPRNPSIEPKKLRTHFNSLSRFCFPDIQCTVSSQVPYTLQVLWGVSIRELHLFLWRPWSMFVSAVQNDVLPPGLYQHKGICIKETCHNEKTIMLSIPENNLELGRPPRLCYPLVILLTRRDPCNLHPNEPVALVNVVHIKDAVCTLPTNILAQYLKQANGQLSSLKQLYLATGNPSPSSYEDSTETARLEASAMIDTETARLEASAMIEQQLCVVCQTSPLSRALLPCRHTCICATCFTKLNQCPMCRSQIKSYFCVRPEDYLSQTPGAPCNIKAEGQTGAPPDNRSWLRLRHRITNLIRSAER</sequence>